<accession>I4HPP5</accession>
<dbReference type="AlphaFoldDB" id="I4HPP5"/>
<evidence type="ECO:0000313" key="1">
    <source>
        <dbReference type="EMBL" id="CCI24019.1"/>
    </source>
</evidence>
<gene>
    <name evidence="1" type="ORF">MICAG_2330004</name>
</gene>
<reference evidence="1 2" key="1">
    <citation type="submission" date="2012-04" db="EMBL/GenBank/DDBJ databases">
        <authorList>
            <person name="Genoscope - CEA"/>
        </authorList>
    </citation>
    <scope>NUCLEOTIDE SEQUENCE [LARGE SCALE GENOMIC DNA]</scope>
    <source>
        <strain evidence="1 2">9808</strain>
    </source>
</reference>
<name>I4HPP5_MICAE</name>
<evidence type="ECO:0000313" key="2">
    <source>
        <dbReference type="Proteomes" id="UP000005291"/>
    </source>
</evidence>
<comment type="caution">
    <text evidence="1">The sequence shown here is derived from an EMBL/GenBank/DDBJ whole genome shotgun (WGS) entry which is preliminary data.</text>
</comment>
<proteinExistence type="predicted"/>
<dbReference type="HOGENOM" id="CLU_2024043_0_0_3"/>
<protein>
    <submittedName>
        <fullName evidence="1">Uncharacterized protein</fullName>
    </submittedName>
</protein>
<dbReference type="RefSeq" id="WP_002793284.1">
    <property type="nucleotide sequence ID" value="NZ_HE973588.1"/>
</dbReference>
<organism evidence="1 2">
    <name type="scientific">Microcystis aeruginosa PCC 9808</name>
    <dbReference type="NCBI Taxonomy" id="1160284"/>
    <lineage>
        <taxon>Bacteria</taxon>
        <taxon>Bacillati</taxon>
        <taxon>Cyanobacteriota</taxon>
        <taxon>Cyanophyceae</taxon>
        <taxon>Oscillatoriophycideae</taxon>
        <taxon>Chroococcales</taxon>
        <taxon>Microcystaceae</taxon>
        <taxon>Microcystis</taxon>
    </lineage>
</organism>
<dbReference type="EMBL" id="CAIN01000150">
    <property type="protein sequence ID" value="CCI24019.1"/>
    <property type="molecule type" value="Genomic_DNA"/>
</dbReference>
<sequence length="122" mass="12998">MAILGQPGVNDNLKYLGDSELLYGDINGISEPPMLAGDDSLAVRGNYNALYGEGNAMIEFTQDGKDYLRATGDSNALFGDASQMFDNSLGGDDTLLARGRQNFLRGDANEMLDNAQGGNDII</sequence>
<dbReference type="Proteomes" id="UP000005291">
    <property type="component" value="Unassembled WGS sequence"/>
</dbReference>